<dbReference type="PANTHER" id="PTHR34721:SF10">
    <property type="entry name" value="ACTIVIN TYPES I AND II RECEPTOR DOMAIN-CONTAINING PROTEIN-RELATED"/>
    <property type="match status" value="1"/>
</dbReference>
<keyword evidence="3" id="KW-1185">Reference proteome</keyword>
<evidence type="ECO:0000313" key="2">
    <source>
        <dbReference type="EMBL" id="TMS36644.1"/>
    </source>
</evidence>
<dbReference type="AlphaFoldDB" id="A0A4U8UUN1"/>
<proteinExistence type="predicted"/>
<organism evidence="2 3">
    <name type="scientific">Steinernema carpocapsae</name>
    <name type="common">Entomopathogenic nematode</name>
    <dbReference type="NCBI Taxonomy" id="34508"/>
    <lineage>
        <taxon>Eukaryota</taxon>
        <taxon>Metazoa</taxon>
        <taxon>Ecdysozoa</taxon>
        <taxon>Nematoda</taxon>
        <taxon>Chromadorea</taxon>
        <taxon>Rhabditida</taxon>
        <taxon>Tylenchina</taxon>
        <taxon>Panagrolaimomorpha</taxon>
        <taxon>Strongyloidoidea</taxon>
        <taxon>Steinernematidae</taxon>
        <taxon>Steinernema</taxon>
    </lineage>
</organism>
<reference evidence="2 3" key="2">
    <citation type="journal article" date="2019" name="G3 (Bethesda)">
        <title>Hybrid Assembly of the Genome of the Entomopathogenic Nematode Steinernema carpocapsae Identifies the X-Chromosome.</title>
        <authorList>
            <person name="Serra L."/>
            <person name="Macchietto M."/>
            <person name="Macias-Munoz A."/>
            <person name="McGill C.J."/>
            <person name="Rodriguez I.M."/>
            <person name="Rodriguez B."/>
            <person name="Murad R."/>
            <person name="Mortazavi A."/>
        </authorList>
    </citation>
    <scope>NUCLEOTIDE SEQUENCE [LARGE SCALE GENOMIC DNA]</scope>
    <source>
        <strain evidence="2 3">ALL</strain>
    </source>
</reference>
<keyword evidence="1" id="KW-0472">Membrane</keyword>
<comment type="caution">
    <text evidence="2">The sequence shown here is derived from an EMBL/GenBank/DDBJ whole genome shotgun (WGS) entry which is preliminary data.</text>
</comment>
<keyword evidence="1" id="KW-0812">Transmembrane</keyword>
<evidence type="ECO:0000313" key="3">
    <source>
        <dbReference type="Proteomes" id="UP000298663"/>
    </source>
</evidence>
<sequence>MVWICGLTRSQLRHPAPALPACRPHTHKHTTHSSLWLVGLIQMVARPFPSTLALLLFSLYGFWLVLPPAAVSAIECFKYHDFSEEGKQRTITKGFCGASNGFCVKAVYSDPNFRHKNGISYGCDKTDCVGVGNLDYGWSPDGCKRNEDYGQDGFICCCTTELCNATAPRQPLLYSLCSLLSFLLFTRL</sequence>
<accession>A0A4U8UUN1</accession>
<reference evidence="2 3" key="1">
    <citation type="journal article" date="2015" name="Genome Biol.">
        <title>Comparative genomics of Steinernema reveals deeply conserved gene regulatory networks.</title>
        <authorList>
            <person name="Dillman A.R."/>
            <person name="Macchietto M."/>
            <person name="Porter C.F."/>
            <person name="Rogers A."/>
            <person name="Williams B."/>
            <person name="Antoshechkin I."/>
            <person name="Lee M.M."/>
            <person name="Goodwin Z."/>
            <person name="Lu X."/>
            <person name="Lewis E.E."/>
            <person name="Goodrich-Blair H."/>
            <person name="Stock S.P."/>
            <person name="Adams B.J."/>
            <person name="Sternberg P.W."/>
            <person name="Mortazavi A."/>
        </authorList>
    </citation>
    <scope>NUCLEOTIDE SEQUENCE [LARGE SCALE GENOMIC DNA]</scope>
    <source>
        <strain evidence="2 3">ALL</strain>
    </source>
</reference>
<keyword evidence="1" id="KW-1133">Transmembrane helix</keyword>
<dbReference type="Proteomes" id="UP000298663">
    <property type="component" value="Unassembled WGS sequence"/>
</dbReference>
<gene>
    <name evidence="2" type="ORF">L596_003759</name>
</gene>
<evidence type="ECO:0000256" key="1">
    <source>
        <dbReference type="SAM" id="Phobius"/>
    </source>
</evidence>
<dbReference type="EMBL" id="AZBU02000001">
    <property type="protein sequence ID" value="TMS36644.1"/>
    <property type="molecule type" value="Genomic_DNA"/>
</dbReference>
<dbReference type="PANTHER" id="PTHR34721">
    <property type="entry name" value="PROTEIN CBG09734"/>
    <property type="match status" value="1"/>
</dbReference>
<name>A0A4U8UUN1_STECR</name>
<dbReference type="OrthoDB" id="5855683at2759"/>
<feature type="transmembrane region" description="Helical" evidence="1">
    <location>
        <begin position="52"/>
        <end position="74"/>
    </location>
</feature>
<protein>
    <submittedName>
        <fullName evidence="2">Uncharacterized protein</fullName>
    </submittedName>
</protein>